<dbReference type="PANTHER" id="PTHR43229:SF2">
    <property type="entry name" value="NODULATION PROTEIN J"/>
    <property type="match status" value="1"/>
</dbReference>
<evidence type="ECO:0000256" key="1">
    <source>
        <dbReference type="ARBA" id="ARBA00004141"/>
    </source>
</evidence>
<evidence type="ECO:0000313" key="7">
    <source>
        <dbReference type="EMBL" id="MEX6430080.1"/>
    </source>
</evidence>
<keyword evidence="5" id="KW-0813">Transport</keyword>
<reference evidence="7 8" key="1">
    <citation type="submission" date="2024-07" db="EMBL/GenBank/DDBJ databases">
        <title>Draft Genome Sequence of Ferrimicrobium acidiphilum Strain YE2023, Isolated from a Pulp of Bioleach Reactor.</title>
        <authorList>
            <person name="Elkina Y.A."/>
            <person name="Bulaeva A.G."/>
            <person name="Beletsky A.V."/>
            <person name="Mardanov A.V."/>
        </authorList>
    </citation>
    <scope>NUCLEOTIDE SEQUENCE [LARGE SCALE GENOMIC DNA]</scope>
    <source>
        <strain evidence="7 8">YE2023</strain>
    </source>
</reference>
<feature type="transmembrane region" description="Helical" evidence="5">
    <location>
        <begin position="268"/>
        <end position="292"/>
    </location>
</feature>
<dbReference type="Pfam" id="PF01061">
    <property type="entry name" value="ABC2_membrane"/>
    <property type="match status" value="1"/>
</dbReference>
<keyword evidence="4 5" id="KW-0472">Membrane</keyword>
<evidence type="ECO:0000256" key="5">
    <source>
        <dbReference type="RuleBase" id="RU361157"/>
    </source>
</evidence>
<dbReference type="InterPro" id="IPR013525">
    <property type="entry name" value="ABC2_TM"/>
</dbReference>
<dbReference type="RefSeq" id="WP_298385790.1">
    <property type="nucleotide sequence ID" value="NZ_JBFSHR010000035.1"/>
</dbReference>
<keyword evidence="3 5" id="KW-1133">Transmembrane helix</keyword>
<dbReference type="Proteomes" id="UP001560267">
    <property type="component" value="Unassembled WGS sequence"/>
</dbReference>
<feature type="transmembrane region" description="Helical" evidence="5">
    <location>
        <begin position="164"/>
        <end position="189"/>
    </location>
</feature>
<evidence type="ECO:0000313" key="8">
    <source>
        <dbReference type="Proteomes" id="UP001560267"/>
    </source>
</evidence>
<dbReference type="PANTHER" id="PTHR43229">
    <property type="entry name" value="NODULATION PROTEIN J"/>
    <property type="match status" value="1"/>
</dbReference>
<gene>
    <name evidence="7" type="ORF">AB6A68_09560</name>
</gene>
<dbReference type="EMBL" id="JBFSHR010000035">
    <property type="protein sequence ID" value="MEX6430080.1"/>
    <property type="molecule type" value="Genomic_DNA"/>
</dbReference>
<comment type="similarity">
    <text evidence="5">Belongs to the ABC-2 integral membrane protein family.</text>
</comment>
<comment type="subcellular location">
    <subcellularLocation>
        <location evidence="5">Cell membrane</location>
        <topology evidence="5">Multi-pass membrane protein</topology>
    </subcellularLocation>
    <subcellularLocation>
        <location evidence="1">Membrane</location>
        <topology evidence="1">Multi-pass membrane protein</topology>
    </subcellularLocation>
</comment>
<evidence type="ECO:0000259" key="6">
    <source>
        <dbReference type="PROSITE" id="PS51012"/>
    </source>
</evidence>
<proteinExistence type="inferred from homology"/>
<dbReference type="InterPro" id="IPR051784">
    <property type="entry name" value="Nod_factor_ABC_transporter"/>
</dbReference>
<feature type="domain" description="ABC transmembrane type-2" evidence="6">
    <location>
        <begin position="51"/>
        <end position="297"/>
    </location>
</feature>
<dbReference type="PIRSF" id="PIRSF006648">
    <property type="entry name" value="DrrB"/>
    <property type="match status" value="1"/>
</dbReference>
<keyword evidence="8" id="KW-1185">Reference proteome</keyword>
<keyword evidence="2 5" id="KW-0812">Transmembrane</keyword>
<evidence type="ECO:0000256" key="3">
    <source>
        <dbReference type="ARBA" id="ARBA00022989"/>
    </source>
</evidence>
<comment type="caution">
    <text evidence="7">The sequence shown here is derived from an EMBL/GenBank/DDBJ whole genome shotgun (WGS) entry which is preliminary data.</text>
</comment>
<sequence>MATSTTSSPIELPDEVTAIRVSAPAGGFAQDLRAISIVWRRELIRFWRDKLRMVTSLIQPILFLFVLGTGLSTLAKHGMPPGVNLRTFLYPGVLAMSALFTALFSAGSIVWDREFGFLREMLVAPVSRGSIVLGKCLGGTTVATMQGIVILILAGLAGVPYRPILIVTLIGELLLLSFTLTAFGVMMAARIQQFQAFMAVTQMLVMPLFFLSGALYPLSGLPTWLTVLTRIDPLTYIVGPMRSAVFQSINMSPLARHLLSPGITWDGWLVPTGLSLAIVAVMGLAMAFIAIVEFRKND</sequence>
<dbReference type="InterPro" id="IPR000412">
    <property type="entry name" value="ABC_2_transport"/>
</dbReference>
<feature type="transmembrane region" description="Helical" evidence="5">
    <location>
        <begin position="88"/>
        <end position="111"/>
    </location>
</feature>
<feature type="transmembrane region" description="Helical" evidence="5">
    <location>
        <begin position="132"/>
        <end position="158"/>
    </location>
</feature>
<name>A0ABV3Y3H3_9ACTN</name>
<keyword evidence="5" id="KW-1003">Cell membrane</keyword>
<dbReference type="InterPro" id="IPR047817">
    <property type="entry name" value="ABC2_TM_bact-type"/>
</dbReference>
<protein>
    <recommendedName>
        <fullName evidence="5">Transport permease protein</fullName>
    </recommendedName>
</protein>
<accession>A0ABV3Y3H3</accession>
<dbReference type="PROSITE" id="PS51012">
    <property type="entry name" value="ABC_TM2"/>
    <property type="match status" value="1"/>
</dbReference>
<evidence type="ECO:0000256" key="4">
    <source>
        <dbReference type="ARBA" id="ARBA00023136"/>
    </source>
</evidence>
<dbReference type="PRINTS" id="PR00164">
    <property type="entry name" value="ABC2TRNSPORT"/>
</dbReference>
<organism evidence="7 8">
    <name type="scientific">Ferrimicrobium acidiphilum</name>
    <dbReference type="NCBI Taxonomy" id="121039"/>
    <lineage>
        <taxon>Bacteria</taxon>
        <taxon>Bacillati</taxon>
        <taxon>Actinomycetota</taxon>
        <taxon>Acidimicrobiia</taxon>
        <taxon>Acidimicrobiales</taxon>
        <taxon>Acidimicrobiaceae</taxon>
        <taxon>Ferrimicrobium</taxon>
    </lineage>
</organism>
<feature type="transmembrane region" description="Helical" evidence="5">
    <location>
        <begin position="196"/>
        <end position="218"/>
    </location>
</feature>
<evidence type="ECO:0000256" key="2">
    <source>
        <dbReference type="ARBA" id="ARBA00022692"/>
    </source>
</evidence>
<feature type="transmembrane region" description="Helical" evidence="5">
    <location>
        <begin position="51"/>
        <end position="68"/>
    </location>
</feature>